<organism evidence="1 2">
    <name type="scientific">Sporormia fimetaria CBS 119925</name>
    <dbReference type="NCBI Taxonomy" id="1340428"/>
    <lineage>
        <taxon>Eukaryota</taxon>
        <taxon>Fungi</taxon>
        <taxon>Dikarya</taxon>
        <taxon>Ascomycota</taxon>
        <taxon>Pezizomycotina</taxon>
        <taxon>Dothideomycetes</taxon>
        <taxon>Pleosporomycetidae</taxon>
        <taxon>Pleosporales</taxon>
        <taxon>Sporormiaceae</taxon>
        <taxon>Sporormia</taxon>
    </lineage>
</organism>
<protein>
    <submittedName>
        <fullName evidence="1">Uncharacterized protein</fullName>
    </submittedName>
</protein>
<name>A0A6A6VPQ0_9PLEO</name>
<evidence type="ECO:0000313" key="1">
    <source>
        <dbReference type="EMBL" id="KAF2751776.1"/>
    </source>
</evidence>
<proteinExistence type="predicted"/>
<keyword evidence="2" id="KW-1185">Reference proteome</keyword>
<dbReference type="EMBL" id="MU006561">
    <property type="protein sequence ID" value="KAF2751776.1"/>
    <property type="molecule type" value="Genomic_DNA"/>
</dbReference>
<evidence type="ECO:0000313" key="2">
    <source>
        <dbReference type="Proteomes" id="UP000799440"/>
    </source>
</evidence>
<gene>
    <name evidence="1" type="ORF">M011DRAFT_5272</name>
</gene>
<accession>A0A6A6VPQ0</accession>
<reference evidence="1" key="1">
    <citation type="journal article" date="2020" name="Stud. Mycol.">
        <title>101 Dothideomycetes genomes: a test case for predicting lifestyles and emergence of pathogens.</title>
        <authorList>
            <person name="Haridas S."/>
            <person name="Albert R."/>
            <person name="Binder M."/>
            <person name="Bloem J."/>
            <person name="Labutti K."/>
            <person name="Salamov A."/>
            <person name="Andreopoulos B."/>
            <person name="Baker S."/>
            <person name="Barry K."/>
            <person name="Bills G."/>
            <person name="Bluhm B."/>
            <person name="Cannon C."/>
            <person name="Castanera R."/>
            <person name="Culley D."/>
            <person name="Daum C."/>
            <person name="Ezra D."/>
            <person name="Gonzalez J."/>
            <person name="Henrissat B."/>
            <person name="Kuo A."/>
            <person name="Liang C."/>
            <person name="Lipzen A."/>
            <person name="Lutzoni F."/>
            <person name="Magnuson J."/>
            <person name="Mondo S."/>
            <person name="Nolan M."/>
            <person name="Ohm R."/>
            <person name="Pangilinan J."/>
            <person name="Park H.-J."/>
            <person name="Ramirez L."/>
            <person name="Alfaro M."/>
            <person name="Sun H."/>
            <person name="Tritt A."/>
            <person name="Yoshinaga Y."/>
            <person name="Zwiers L.-H."/>
            <person name="Turgeon B."/>
            <person name="Goodwin S."/>
            <person name="Spatafora J."/>
            <person name="Crous P."/>
            <person name="Grigoriev I."/>
        </authorList>
    </citation>
    <scope>NUCLEOTIDE SEQUENCE</scope>
    <source>
        <strain evidence="1">CBS 119925</strain>
    </source>
</reference>
<sequence length="173" mass="19017">MPRGLGSPLYGRTSYEKPHCGTASCVSGGTSSPASQACACYGLWYQRAPAIGPRLLTAAFNLPESRIAAELRGWSWFRRVYVRMYETDCNRRETLNRRVYDAATHINQRTTAFIKSRSVPHFVGHGLSSAHHKICCVYQTASQSAAAYPHASVGNLSCSHAPRDMSGHRHSSS</sequence>
<dbReference type="AlphaFoldDB" id="A0A6A6VPQ0"/>
<dbReference type="Proteomes" id="UP000799440">
    <property type="component" value="Unassembled WGS sequence"/>
</dbReference>